<dbReference type="Pfam" id="PF13649">
    <property type="entry name" value="Methyltransf_25"/>
    <property type="match status" value="1"/>
</dbReference>
<dbReference type="GeneID" id="97667949"/>
<dbReference type="PANTHER" id="PTHR43464">
    <property type="entry name" value="METHYLTRANSFERASE"/>
    <property type="match status" value="1"/>
</dbReference>
<dbReference type="CDD" id="cd02440">
    <property type="entry name" value="AdoMet_MTases"/>
    <property type="match status" value="1"/>
</dbReference>
<dbReference type="RefSeq" id="WP_082442428.1">
    <property type="nucleotide sequence ID" value="NZ_CXWA01000003.1"/>
</dbReference>
<dbReference type="Gene3D" id="3.40.50.150">
    <property type="entry name" value="Vaccinia Virus protein VP39"/>
    <property type="match status" value="1"/>
</dbReference>
<dbReference type="EMBL" id="CXWC01000001">
    <property type="protein sequence ID" value="CTQ64709.1"/>
    <property type="molecule type" value="Genomic_DNA"/>
</dbReference>
<keyword evidence="3" id="KW-0949">S-adenosyl-L-methionine</keyword>
<dbReference type="GO" id="GO:0032259">
    <property type="term" value="P:methylation"/>
    <property type="evidence" value="ECO:0007669"/>
    <property type="project" value="UniProtKB-KW"/>
</dbReference>
<proteinExistence type="predicted"/>
<dbReference type="SUPFAM" id="SSF53335">
    <property type="entry name" value="S-adenosyl-L-methionine-dependent methyltransferases"/>
    <property type="match status" value="1"/>
</dbReference>
<keyword evidence="2" id="KW-0808">Transferase</keyword>
<reference evidence="6" key="1">
    <citation type="submission" date="2015-07" db="EMBL/GenBank/DDBJ databases">
        <authorList>
            <person name="Rodrigo-Torres Lidia"/>
            <person name="Arahal R.David."/>
        </authorList>
    </citation>
    <scope>NUCLEOTIDE SEQUENCE [LARGE SCALE GENOMIC DNA]</scope>
    <source>
        <strain evidence="6">CECT 5096</strain>
    </source>
</reference>
<evidence type="ECO:0000313" key="6">
    <source>
        <dbReference type="Proteomes" id="UP000049983"/>
    </source>
</evidence>
<dbReference type="PANTHER" id="PTHR43464:SF19">
    <property type="entry name" value="UBIQUINONE BIOSYNTHESIS O-METHYLTRANSFERASE, MITOCHONDRIAL"/>
    <property type="match status" value="1"/>
</dbReference>
<keyword evidence="6" id="KW-1185">Reference proteome</keyword>
<evidence type="ECO:0000259" key="4">
    <source>
        <dbReference type="Pfam" id="PF13649"/>
    </source>
</evidence>
<dbReference type="Proteomes" id="UP000049983">
    <property type="component" value="Unassembled WGS sequence"/>
</dbReference>
<name>A0A0M7AJL2_9HYPH</name>
<accession>A0A0M7AJL2</accession>
<dbReference type="STRING" id="311410.LA5095_03125"/>
<keyword evidence="1" id="KW-0489">Methyltransferase</keyword>
<evidence type="ECO:0000256" key="2">
    <source>
        <dbReference type="ARBA" id="ARBA00022679"/>
    </source>
</evidence>
<dbReference type="AlphaFoldDB" id="A0A0M7AJL2"/>
<protein>
    <submittedName>
        <fullName evidence="5">Tellurite resistance protein TehB</fullName>
    </submittedName>
</protein>
<feature type="domain" description="Methyltransferase" evidence="4">
    <location>
        <begin position="46"/>
        <end position="139"/>
    </location>
</feature>
<dbReference type="InterPro" id="IPR029063">
    <property type="entry name" value="SAM-dependent_MTases_sf"/>
</dbReference>
<organism evidence="5 6">
    <name type="scientific">Roseibium album</name>
    <dbReference type="NCBI Taxonomy" id="311410"/>
    <lineage>
        <taxon>Bacteria</taxon>
        <taxon>Pseudomonadati</taxon>
        <taxon>Pseudomonadota</taxon>
        <taxon>Alphaproteobacteria</taxon>
        <taxon>Hyphomicrobiales</taxon>
        <taxon>Stappiaceae</taxon>
        <taxon>Roseibium</taxon>
    </lineage>
</organism>
<evidence type="ECO:0000256" key="1">
    <source>
        <dbReference type="ARBA" id="ARBA00022603"/>
    </source>
</evidence>
<dbReference type="InterPro" id="IPR041698">
    <property type="entry name" value="Methyltransf_25"/>
</dbReference>
<dbReference type="GO" id="GO:0008168">
    <property type="term" value="F:methyltransferase activity"/>
    <property type="evidence" value="ECO:0007669"/>
    <property type="project" value="UniProtKB-KW"/>
</dbReference>
<sequence>MMKPQNHQTPQDFWEDLYKRSSADTKGNPSAALARFAVDRHPGTALDLGCARGDDAVWLAKRGWKVIAVDISETVLSYARTNANSQQVGDRIELQRHDLAVSFPENRYDLVSAMFLQAPFDFPRERVLKHAALCLNSGGLFIAATHGSRPSWSWDKSTAPFPNPHQCLKTLGLNMSGWKEIFVGNEDRIATGPEGQKGTVTDTIVCLERR</sequence>
<evidence type="ECO:0000256" key="3">
    <source>
        <dbReference type="ARBA" id="ARBA00022691"/>
    </source>
</evidence>
<dbReference type="OrthoDB" id="9765084at2"/>
<gene>
    <name evidence="5" type="ORF">LA5096_00494</name>
</gene>
<evidence type="ECO:0000313" key="5">
    <source>
        <dbReference type="EMBL" id="CTQ64709.1"/>
    </source>
</evidence>